<feature type="domain" description="AGC-kinase C-terminal" evidence="14">
    <location>
        <begin position="320"/>
        <end position="361"/>
    </location>
</feature>
<dbReference type="PANTHER" id="PTHR24356">
    <property type="entry name" value="SERINE/THREONINE-PROTEIN KINASE"/>
    <property type="match status" value="1"/>
</dbReference>
<dbReference type="Pfam" id="PF00069">
    <property type="entry name" value="Pkinase"/>
    <property type="match status" value="1"/>
</dbReference>
<dbReference type="PANTHER" id="PTHR24356:SF1">
    <property type="entry name" value="SERINE_THREONINE-PROTEIN KINASE GREATWALL"/>
    <property type="match status" value="1"/>
</dbReference>
<dbReference type="InterPro" id="IPR000719">
    <property type="entry name" value="Prot_kinase_dom"/>
</dbReference>
<dbReference type="PROSITE" id="PS50011">
    <property type="entry name" value="PROTEIN_KINASE_DOM"/>
    <property type="match status" value="1"/>
</dbReference>
<evidence type="ECO:0000313" key="15">
    <source>
        <dbReference type="Proteomes" id="UP000694867"/>
    </source>
</evidence>
<feature type="domain" description="Protein kinase" evidence="13">
    <location>
        <begin position="62"/>
        <end position="319"/>
    </location>
</feature>
<proteinExistence type="inferred from homology"/>
<keyword evidence="5" id="KW-0597">Phosphoprotein</keyword>
<evidence type="ECO:0000256" key="2">
    <source>
        <dbReference type="ARBA" id="ARBA00012513"/>
    </source>
</evidence>
<dbReference type="FunFam" id="3.30.200.20:FF:000550">
    <property type="entry name" value="Serine/threonine-protein kinase greatwall"/>
    <property type="match status" value="1"/>
</dbReference>
<keyword evidence="4" id="KW-0723">Serine/threonine-protein kinase</keyword>
<evidence type="ECO:0000256" key="12">
    <source>
        <dbReference type="ARBA" id="ARBA00048679"/>
    </source>
</evidence>
<evidence type="ECO:0000256" key="1">
    <source>
        <dbReference type="ARBA" id="ARBA00009903"/>
    </source>
</evidence>
<gene>
    <name evidence="16" type="primary">LOC100904437</name>
</gene>
<dbReference type="GO" id="GO:0005634">
    <property type="term" value="C:nucleus"/>
    <property type="evidence" value="ECO:0007669"/>
    <property type="project" value="TreeGrafter"/>
</dbReference>
<evidence type="ECO:0000313" key="16">
    <source>
        <dbReference type="RefSeq" id="XP_003748188.1"/>
    </source>
</evidence>
<dbReference type="GO" id="GO:0035556">
    <property type="term" value="P:intracellular signal transduction"/>
    <property type="evidence" value="ECO:0007669"/>
    <property type="project" value="TreeGrafter"/>
</dbReference>
<evidence type="ECO:0000256" key="9">
    <source>
        <dbReference type="ARBA" id="ARBA00022840"/>
    </source>
</evidence>
<keyword evidence="8 16" id="KW-0418">Kinase</keyword>
<organism evidence="15 16">
    <name type="scientific">Galendromus occidentalis</name>
    <name type="common">western predatory mite</name>
    <dbReference type="NCBI Taxonomy" id="34638"/>
    <lineage>
        <taxon>Eukaryota</taxon>
        <taxon>Metazoa</taxon>
        <taxon>Ecdysozoa</taxon>
        <taxon>Arthropoda</taxon>
        <taxon>Chelicerata</taxon>
        <taxon>Arachnida</taxon>
        <taxon>Acari</taxon>
        <taxon>Parasitiformes</taxon>
        <taxon>Mesostigmata</taxon>
        <taxon>Gamasina</taxon>
        <taxon>Phytoseioidea</taxon>
        <taxon>Phytoseiidae</taxon>
        <taxon>Typhlodrominae</taxon>
        <taxon>Galendromus</taxon>
    </lineage>
</organism>
<evidence type="ECO:0000259" key="13">
    <source>
        <dbReference type="PROSITE" id="PS50011"/>
    </source>
</evidence>
<dbReference type="InterPro" id="IPR000961">
    <property type="entry name" value="AGC-kinase_C"/>
</dbReference>
<dbReference type="Gene3D" id="3.30.200.20">
    <property type="entry name" value="Phosphorylase Kinase, domain 1"/>
    <property type="match status" value="1"/>
</dbReference>
<evidence type="ECO:0000256" key="3">
    <source>
        <dbReference type="ARBA" id="ARBA00022148"/>
    </source>
</evidence>
<dbReference type="SUPFAM" id="SSF56112">
    <property type="entry name" value="Protein kinase-like (PK-like)"/>
    <property type="match status" value="1"/>
</dbReference>
<dbReference type="GO" id="GO:0007010">
    <property type="term" value="P:cytoskeleton organization"/>
    <property type="evidence" value="ECO:0007669"/>
    <property type="project" value="UniProtKB-ARBA"/>
</dbReference>
<protein>
    <recommendedName>
        <fullName evidence="3">Serine/threonine-protein kinase greatwall</fullName>
        <ecNumber evidence="2">2.7.11.1</ecNumber>
    </recommendedName>
    <alternativeName>
        <fullName evidence="10">Microtubule-associated serine/threonine-protein kinase-like</fullName>
    </alternativeName>
</protein>
<dbReference type="Proteomes" id="UP000694867">
    <property type="component" value="Unplaced"/>
</dbReference>
<dbReference type="FunFam" id="1.10.510.10:FF:000024">
    <property type="entry name" value="Probable serine/threonine-protein kinase cot-1"/>
    <property type="match status" value="1"/>
</dbReference>
<keyword evidence="9" id="KW-0067">ATP-binding</keyword>
<evidence type="ECO:0000256" key="8">
    <source>
        <dbReference type="ARBA" id="ARBA00022777"/>
    </source>
</evidence>
<reference evidence="16" key="1">
    <citation type="submission" date="2025-08" db="UniProtKB">
        <authorList>
            <consortium name="RefSeq"/>
        </authorList>
    </citation>
    <scope>IDENTIFICATION</scope>
</reference>
<evidence type="ECO:0000256" key="5">
    <source>
        <dbReference type="ARBA" id="ARBA00022553"/>
    </source>
</evidence>
<dbReference type="KEGG" id="goe:100904437"/>
<evidence type="ECO:0000256" key="11">
    <source>
        <dbReference type="ARBA" id="ARBA00047899"/>
    </source>
</evidence>
<name>A0AAJ6W0W8_9ACAR</name>
<dbReference type="SMART" id="SM00220">
    <property type="entry name" value="S_TKc"/>
    <property type="match status" value="1"/>
</dbReference>
<evidence type="ECO:0000256" key="7">
    <source>
        <dbReference type="ARBA" id="ARBA00022741"/>
    </source>
</evidence>
<comment type="catalytic activity">
    <reaction evidence="11">
        <text>L-threonyl-[protein] + ATP = O-phospho-L-threonyl-[protein] + ADP + H(+)</text>
        <dbReference type="Rhea" id="RHEA:46608"/>
        <dbReference type="Rhea" id="RHEA-COMP:11060"/>
        <dbReference type="Rhea" id="RHEA-COMP:11605"/>
        <dbReference type="ChEBI" id="CHEBI:15378"/>
        <dbReference type="ChEBI" id="CHEBI:30013"/>
        <dbReference type="ChEBI" id="CHEBI:30616"/>
        <dbReference type="ChEBI" id="CHEBI:61977"/>
        <dbReference type="ChEBI" id="CHEBI:456216"/>
        <dbReference type="EC" id="2.7.11.1"/>
    </reaction>
</comment>
<dbReference type="InterPro" id="IPR011009">
    <property type="entry name" value="Kinase-like_dom_sf"/>
</dbReference>
<dbReference type="PROSITE" id="PS00108">
    <property type="entry name" value="PROTEIN_KINASE_ST"/>
    <property type="match status" value="1"/>
</dbReference>
<dbReference type="GO" id="GO:0005524">
    <property type="term" value="F:ATP binding"/>
    <property type="evidence" value="ECO:0007669"/>
    <property type="project" value="UniProtKB-KW"/>
</dbReference>
<comment type="similarity">
    <text evidence="1">Belongs to the protein kinase superfamily. AGC Ser/Thr protein kinase family.</text>
</comment>
<keyword evidence="15" id="KW-1185">Reference proteome</keyword>
<evidence type="ECO:0000256" key="4">
    <source>
        <dbReference type="ARBA" id="ARBA00022527"/>
    </source>
</evidence>
<dbReference type="InterPro" id="IPR008271">
    <property type="entry name" value="Ser/Thr_kinase_AS"/>
</dbReference>
<dbReference type="Gene3D" id="1.10.510.10">
    <property type="entry name" value="Transferase(Phosphotransferase) domain 1"/>
    <property type="match status" value="1"/>
</dbReference>
<comment type="catalytic activity">
    <reaction evidence="12">
        <text>L-seryl-[protein] + ATP = O-phospho-L-seryl-[protein] + ADP + H(+)</text>
        <dbReference type="Rhea" id="RHEA:17989"/>
        <dbReference type="Rhea" id="RHEA-COMP:9863"/>
        <dbReference type="Rhea" id="RHEA-COMP:11604"/>
        <dbReference type="ChEBI" id="CHEBI:15378"/>
        <dbReference type="ChEBI" id="CHEBI:29999"/>
        <dbReference type="ChEBI" id="CHEBI:30616"/>
        <dbReference type="ChEBI" id="CHEBI:83421"/>
        <dbReference type="ChEBI" id="CHEBI:456216"/>
        <dbReference type="EC" id="2.7.11.1"/>
    </reaction>
</comment>
<dbReference type="GeneID" id="100904437"/>
<evidence type="ECO:0000256" key="6">
    <source>
        <dbReference type="ARBA" id="ARBA00022679"/>
    </source>
</evidence>
<dbReference type="RefSeq" id="XP_003748188.1">
    <property type="nucleotide sequence ID" value="XM_003748140.2"/>
</dbReference>
<evidence type="ECO:0000256" key="10">
    <source>
        <dbReference type="ARBA" id="ARBA00033099"/>
    </source>
</evidence>
<dbReference type="PROSITE" id="PS51285">
    <property type="entry name" value="AGC_KINASE_CTER"/>
    <property type="match status" value="1"/>
</dbReference>
<dbReference type="InterPro" id="IPR050236">
    <property type="entry name" value="Ser_Thr_kinase_AGC"/>
</dbReference>
<sequence>MSEPDENPPSLSPEPVFPRAPVAMKTIYETSSFNSSLSSVRSPSLDISHSSKMRLVPSIEDFVIVKNISSGAFGKVVLARHRIKSDQIYAVKVMEKFHMLNKNMAERVNNEKNALAISHSDFVVKIFYSLQSRSRIYLVMEYMIGGDLKNLLQRMIAFPESVACFYVAECALALEYLHRHGIIHRDIKPDNVVIGQDGHVKLTDFGLCNFDRENVEIGQSGILGTPDYLAPEILRRKNHTTAVDIWSLGVCLYEFLIGCPPFIDETVEQVFSNILSRAIDYPEGEEALSDAAVATIESLLETDVSLRPSAVSLRELPLFKDIDFSRIHQQRAPWIPSTSSDIDTACFEGSRARFDVALSSL</sequence>
<dbReference type="EC" id="2.7.11.1" evidence="2"/>
<accession>A0AAJ6W0W8</accession>
<dbReference type="AlphaFoldDB" id="A0AAJ6W0W8"/>
<dbReference type="GO" id="GO:0004674">
    <property type="term" value="F:protein serine/threonine kinase activity"/>
    <property type="evidence" value="ECO:0007669"/>
    <property type="project" value="UniProtKB-KW"/>
</dbReference>
<keyword evidence="7" id="KW-0547">Nucleotide-binding</keyword>
<keyword evidence="6" id="KW-0808">Transferase</keyword>
<evidence type="ECO:0000259" key="14">
    <source>
        <dbReference type="PROSITE" id="PS51285"/>
    </source>
</evidence>